<gene>
    <name evidence="1" type="ORF">SAMN07250955_104275</name>
</gene>
<protein>
    <submittedName>
        <fullName evidence="1">Uncharacterized protein</fullName>
    </submittedName>
</protein>
<organism evidence="1 2">
    <name type="scientific">Arboricoccus pini</name>
    <dbReference type="NCBI Taxonomy" id="1963835"/>
    <lineage>
        <taxon>Bacteria</taxon>
        <taxon>Pseudomonadati</taxon>
        <taxon>Pseudomonadota</taxon>
        <taxon>Alphaproteobacteria</taxon>
        <taxon>Geminicoccales</taxon>
        <taxon>Geminicoccaceae</taxon>
        <taxon>Arboricoccus</taxon>
    </lineage>
</organism>
<sequence>MRLCSARYPDSLLASMAWIGFCLVAFSRMGLETAAAQEQQDLKQVTRASDDHASVLQTPLVRLLRDIAAKAVSSRQPPQIQIGLRSGKSLDGQVIAFIADQDQPMVVVSEAGADGGSLTHWVMLSQIESISSSDPDLGNPASYSGALEGRGGANRANFRKRVRDAERKLSSALDSDLPINVDFDTLPDDASALSIVGDDIDRLVQLIIDRPSHGAEPFPSSIASIDVQTGTAQVVHQDGKLELSVPVDSAISASTLKSLVDQAIER</sequence>
<dbReference type="AlphaFoldDB" id="A0A212R0I7"/>
<dbReference type="EMBL" id="FYEH01000004">
    <property type="protein sequence ID" value="SNB65481.1"/>
    <property type="molecule type" value="Genomic_DNA"/>
</dbReference>
<evidence type="ECO:0000313" key="1">
    <source>
        <dbReference type="EMBL" id="SNB65481.1"/>
    </source>
</evidence>
<reference evidence="1 2" key="1">
    <citation type="submission" date="2017-06" db="EMBL/GenBank/DDBJ databases">
        <authorList>
            <person name="Kim H.J."/>
            <person name="Triplett B.A."/>
        </authorList>
    </citation>
    <scope>NUCLEOTIDE SEQUENCE [LARGE SCALE GENOMIC DNA]</scope>
    <source>
        <strain evidence="1 2">B29T1</strain>
    </source>
</reference>
<dbReference type="RefSeq" id="WP_165769490.1">
    <property type="nucleotide sequence ID" value="NZ_FYEH01000004.1"/>
</dbReference>
<keyword evidence="2" id="KW-1185">Reference proteome</keyword>
<evidence type="ECO:0000313" key="2">
    <source>
        <dbReference type="Proteomes" id="UP000197065"/>
    </source>
</evidence>
<proteinExistence type="predicted"/>
<accession>A0A212R0I7</accession>
<name>A0A212R0I7_9PROT</name>
<dbReference type="Proteomes" id="UP000197065">
    <property type="component" value="Unassembled WGS sequence"/>
</dbReference>